<organism evidence="2 3">
    <name type="scientific">Kwoniella shivajii</name>
    <dbReference type="NCBI Taxonomy" id="564305"/>
    <lineage>
        <taxon>Eukaryota</taxon>
        <taxon>Fungi</taxon>
        <taxon>Dikarya</taxon>
        <taxon>Basidiomycota</taxon>
        <taxon>Agaricomycotina</taxon>
        <taxon>Tremellomycetes</taxon>
        <taxon>Tremellales</taxon>
        <taxon>Cryptococcaceae</taxon>
        <taxon>Kwoniella</taxon>
    </lineage>
</organism>
<evidence type="ECO:0000313" key="2">
    <source>
        <dbReference type="EMBL" id="WRT69348.1"/>
    </source>
</evidence>
<gene>
    <name evidence="2" type="ORF">IL334_006332</name>
</gene>
<feature type="compositionally biased region" description="Pro residues" evidence="1">
    <location>
        <begin position="29"/>
        <end position="45"/>
    </location>
</feature>
<dbReference type="Proteomes" id="UP001329825">
    <property type="component" value="Chromosome 9"/>
</dbReference>
<feature type="compositionally biased region" description="Polar residues" evidence="1">
    <location>
        <begin position="128"/>
        <end position="140"/>
    </location>
</feature>
<protein>
    <submittedName>
        <fullName evidence="2">Uncharacterized protein</fullName>
    </submittedName>
</protein>
<dbReference type="GeneID" id="87958462"/>
<name>A0ABZ1D5Z9_9TREE</name>
<feature type="compositionally biased region" description="Basic and acidic residues" evidence="1">
    <location>
        <begin position="52"/>
        <end position="62"/>
    </location>
</feature>
<reference evidence="2 3" key="1">
    <citation type="submission" date="2024-01" db="EMBL/GenBank/DDBJ databases">
        <title>Comparative genomics of Cryptococcus and Kwoniella reveals pathogenesis evolution and contrasting modes of karyotype evolution via chromosome fusion or intercentromeric recombination.</title>
        <authorList>
            <person name="Coelho M.A."/>
            <person name="David-Palma M."/>
            <person name="Shea T."/>
            <person name="Bowers K."/>
            <person name="McGinley-Smith S."/>
            <person name="Mohammad A.W."/>
            <person name="Gnirke A."/>
            <person name="Yurkov A.M."/>
            <person name="Nowrousian M."/>
            <person name="Sun S."/>
            <person name="Cuomo C.A."/>
            <person name="Heitman J."/>
        </authorList>
    </citation>
    <scope>NUCLEOTIDE SEQUENCE [LARGE SCALE GENOMIC DNA]</scope>
    <source>
        <strain evidence="2">CBS 11374</strain>
    </source>
</reference>
<evidence type="ECO:0000313" key="3">
    <source>
        <dbReference type="Proteomes" id="UP001329825"/>
    </source>
</evidence>
<dbReference type="EMBL" id="CP141889">
    <property type="protein sequence ID" value="WRT69348.1"/>
    <property type="molecule type" value="Genomic_DNA"/>
</dbReference>
<dbReference type="RefSeq" id="XP_062794087.1">
    <property type="nucleotide sequence ID" value="XM_062938036.1"/>
</dbReference>
<accession>A0ABZ1D5Z9</accession>
<evidence type="ECO:0000256" key="1">
    <source>
        <dbReference type="SAM" id="MobiDB-lite"/>
    </source>
</evidence>
<keyword evidence="3" id="KW-1185">Reference proteome</keyword>
<proteinExistence type="predicted"/>
<feature type="region of interest" description="Disordered" evidence="1">
    <location>
        <begin position="118"/>
        <end position="166"/>
    </location>
</feature>
<feature type="region of interest" description="Disordered" evidence="1">
    <location>
        <begin position="22"/>
        <end position="66"/>
    </location>
</feature>
<sequence length="275" mass="31255">MSQEYWEDDPMDMDEWEEAILNSENIHTPAPPSTQPPPPPPPPPARLTCTIKAEDDERHRQDPSVPAKRMYDFRCDDPELWILGKQYQSISSIRMYRRMTWTGPSHLRPLIIYERDNESKRQDHQVQAGPSNRPQSPISVSSTPPDSPIPLSSSSNPSWIHDNVDIRQSPSNLPLPTIFSDRPNPPISAKGQPLPEAAYDPHCIGWYNGGLVRQRMDQNWSSASVVGMWGLTVAEEMISSQALKTREREGIVDELKTLREEVDSILKAETKRSKQ</sequence>
<feature type="compositionally biased region" description="Low complexity" evidence="1">
    <location>
        <begin position="141"/>
        <end position="158"/>
    </location>
</feature>